<reference evidence="9 10" key="1">
    <citation type="submission" date="2013-07" db="EMBL/GenBank/DDBJ databases">
        <title>The Genome Sequence of Kwoniella mangroviensis CBS10435.</title>
        <authorList>
            <consortium name="The Broad Institute Genome Sequencing Platform"/>
            <person name="Cuomo C."/>
            <person name="Litvintseva A."/>
            <person name="Chen Y."/>
            <person name="Heitman J."/>
            <person name="Sun S."/>
            <person name="Springer D."/>
            <person name="Dromer F."/>
            <person name="Young S.K."/>
            <person name="Zeng Q."/>
            <person name="Gargeya S."/>
            <person name="Fitzgerald M."/>
            <person name="Abouelleil A."/>
            <person name="Alvarado L."/>
            <person name="Berlin A.M."/>
            <person name="Chapman S.B."/>
            <person name="Dewar J."/>
            <person name="Goldberg J."/>
            <person name="Griggs A."/>
            <person name="Gujja S."/>
            <person name="Hansen M."/>
            <person name="Howarth C."/>
            <person name="Imamovic A."/>
            <person name="Larimer J."/>
            <person name="McCowan C."/>
            <person name="Murphy C."/>
            <person name="Pearson M."/>
            <person name="Priest M."/>
            <person name="Roberts A."/>
            <person name="Saif S."/>
            <person name="Shea T."/>
            <person name="Sykes S."/>
            <person name="Wortman J."/>
            <person name="Nusbaum C."/>
            <person name="Birren B."/>
        </authorList>
    </citation>
    <scope>NUCLEOTIDE SEQUENCE [LARGE SCALE GENOMIC DNA]</scope>
    <source>
        <strain evidence="9 10">CBS 10435</strain>
    </source>
</reference>
<dbReference type="SMART" id="SM00666">
    <property type="entry name" value="PB1"/>
    <property type="match status" value="1"/>
</dbReference>
<dbReference type="Gene3D" id="1.25.40.10">
    <property type="entry name" value="Tetratricopeptide repeat domain"/>
    <property type="match status" value="1"/>
</dbReference>
<comment type="similarity">
    <text evidence="2">Belongs to the NCF2/NOXA1 family.</text>
</comment>
<name>A0A1B9IZH9_9TREE</name>
<organism evidence="9 10">
    <name type="scientific">Kwoniella mangroviensis CBS 10435</name>
    <dbReference type="NCBI Taxonomy" id="1331196"/>
    <lineage>
        <taxon>Eukaryota</taxon>
        <taxon>Fungi</taxon>
        <taxon>Dikarya</taxon>
        <taxon>Basidiomycota</taxon>
        <taxon>Agaricomycotina</taxon>
        <taxon>Tremellomycetes</taxon>
        <taxon>Tremellales</taxon>
        <taxon>Cryptococcaceae</taxon>
        <taxon>Kwoniella</taxon>
    </lineage>
</organism>
<dbReference type="SUPFAM" id="SSF54277">
    <property type="entry name" value="CAD &amp; PB1 domains"/>
    <property type="match status" value="1"/>
</dbReference>
<evidence type="ECO:0000256" key="6">
    <source>
        <dbReference type="ARBA" id="ARBA00022803"/>
    </source>
</evidence>
<protein>
    <recommendedName>
        <fullName evidence="8">PB1 domain-containing protein</fullName>
    </recommendedName>
</protein>
<dbReference type="PANTHER" id="PTHR15175">
    <property type="entry name" value="NEUTROPHIL CYTOSOLIC FACTOR 2, NEUTROPHIL NADPH OXIDASE FACTOR 2"/>
    <property type="match status" value="1"/>
</dbReference>
<dbReference type="AlphaFoldDB" id="A0A1B9IZH9"/>
<feature type="domain" description="PB1" evidence="8">
    <location>
        <begin position="509"/>
        <end position="596"/>
    </location>
</feature>
<dbReference type="Proteomes" id="UP000092583">
    <property type="component" value="Unassembled WGS sequence"/>
</dbReference>
<feature type="region of interest" description="Disordered" evidence="7">
    <location>
        <begin position="344"/>
        <end position="370"/>
    </location>
</feature>
<evidence type="ECO:0000256" key="4">
    <source>
        <dbReference type="ARBA" id="ARBA00022490"/>
    </source>
</evidence>
<proteinExistence type="inferred from homology"/>
<dbReference type="SMART" id="SM00028">
    <property type="entry name" value="TPR"/>
    <property type="match status" value="2"/>
</dbReference>
<evidence type="ECO:0000259" key="8">
    <source>
        <dbReference type="PROSITE" id="PS51745"/>
    </source>
</evidence>
<dbReference type="PANTHER" id="PTHR15175:SF0">
    <property type="entry name" value="SH3 DOMAIN-CONTAINING PROTEIN C23A1.17"/>
    <property type="match status" value="1"/>
</dbReference>
<sequence>MSLKAELTTWSKAISSYEAGGYEEAISEFSKISDTSKICWNMGIVLATLGKHREAVEEFGRAVELDCYFAIGYQQKGVSNFMLGNYQDALKDFEDALLYLRGNQTINYEQLGLDFRLYSCEVLFNCGLSKIYLGQMDSGISDLRDAQSQKMIKEHDVIDDAIRDGGSDYNVFSVPVGVLFKPSQKKLKNLASRDYMGKAILVAATDVNDAYTTFTGITRLRRGQTPFGASLDASHPSLGRSASVSAIPQDIGTTPMTRSNTVGISPNSFSRSADPSSNRHSRSNTMGNELPSAAPVLNRSITSATRPAVKITTEFTQREKQPLSAPERQLSNGFDTNLVMLPKSSTAGPGEPPLRLGGGESPFLQTPQLNPRSTIKSSAVTELYDEYYQSIQESPEEDGIVIPDNLPPIGGAKKIEAWSNKTPLGASPSIALSRKGSATASTTIEQNTMNDQKRLQPQNQLPPISFGSRSPSGGGGGIPLTRTLSAATSNRESNYEVGSENGSFYDMVKIRVKVNYGTHKRGMSILPSHTYEIFINLLKGKFPELADQPLDVKFKDEDGDILSMRDEGDFEAAVDVARILGEGNGRGEGRLEIWVN</sequence>
<feature type="compositionally biased region" description="Polar residues" evidence="7">
    <location>
        <begin position="446"/>
        <end position="461"/>
    </location>
</feature>
<keyword evidence="5" id="KW-0677">Repeat</keyword>
<dbReference type="InterPro" id="IPR019734">
    <property type="entry name" value="TPR_rpt"/>
</dbReference>
<dbReference type="STRING" id="1331196.A0A1B9IZH9"/>
<evidence type="ECO:0000313" key="9">
    <source>
        <dbReference type="EMBL" id="OCF60814.1"/>
    </source>
</evidence>
<evidence type="ECO:0000256" key="3">
    <source>
        <dbReference type="ARBA" id="ARBA00022443"/>
    </source>
</evidence>
<dbReference type="FunFam" id="1.25.40.10:FF:000017">
    <property type="entry name" value="NADPH oxidase regulator NoxR"/>
    <property type="match status" value="1"/>
</dbReference>
<accession>A0A1B9IZH9</accession>
<gene>
    <name evidence="9" type="ORF">L486_00454</name>
</gene>
<comment type="subcellular location">
    <subcellularLocation>
        <location evidence="1">Cytoplasm</location>
    </subcellularLocation>
</comment>
<keyword evidence="10" id="KW-1185">Reference proteome</keyword>
<feature type="region of interest" description="Disordered" evidence="7">
    <location>
        <begin position="249"/>
        <end position="331"/>
    </location>
</feature>
<dbReference type="OrthoDB" id="9450131at2759"/>
<feature type="compositionally biased region" description="Polar residues" evidence="7">
    <location>
        <begin position="249"/>
        <end position="287"/>
    </location>
</feature>
<reference evidence="10" key="2">
    <citation type="submission" date="2013-12" db="EMBL/GenBank/DDBJ databases">
        <title>Evolution of pathogenesis and genome organization in the Tremellales.</title>
        <authorList>
            <person name="Cuomo C."/>
            <person name="Litvintseva A."/>
            <person name="Heitman J."/>
            <person name="Chen Y."/>
            <person name="Sun S."/>
            <person name="Springer D."/>
            <person name="Dromer F."/>
            <person name="Young S."/>
            <person name="Zeng Q."/>
            <person name="Chapman S."/>
            <person name="Gujja S."/>
            <person name="Saif S."/>
            <person name="Birren B."/>
        </authorList>
    </citation>
    <scope>NUCLEOTIDE SEQUENCE [LARGE SCALE GENOMIC DNA]</scope>
    <source>
        <strain evidence="10">CBS 10435</strain>
    </source>
</reference>
<dbReference type="InterPro" id="IPR053793">
    <property type="entry name" value="PB1-like"/>
</dbReference>
<keyword evidence="3" id="KW-0728">SH3 domain</keyword>
<dbReference type="Gene3D" id="3.10.20.90">
    <property type="entry name" value="Phosphatidylinositol 3-kinase Catalytic Subunit, Chain A, domain 1"/>
    <property type="match status" value="1"/>
</dbReference>
<dbReference type="SUPFAM" id="SSF48452">
    <property type="entry name" value="TPR-like"/>
    <property type="match status" value="1"/>
</dbReference>
<dbReference type="GO" id="GO:0005737">
    <property type="term" value="C:cytoplasm"/>
    <property type="evidence" value="ECO:0007669"/>
    <property type="project" value="UniProtKB-SubCell"/>
</dbReference>
<feature type="region of interest" description="Disordered" evidence="7">
    <location>
        <begin position="446"/>
        <end position="482"/>
    </location>
</feature>
<evidence type="ECO:0000256" key="2">
    <source>
        <dbReference type="ARBA" id="ARBA00008051"/>
    </source>
</evidence>
<keyword evidence="6" id="KW-0802">TPR repeat</keyword>
<dbReference type="InterPro" id="IPR051864">
    <property type="entry name" value="NCF2_NOXA1"/>
</dbReference>
<dbReference type="InterPro" id="IPR000270">
    <property type="entry name" value="PB1_dom"/>
</dbReference>
<dbReference type="InterPro" id="IPR011990">
    <property type="entry name" value="TPR-like_helical_dom_sf"/>
</dbReference>
<evidence type="ECO:0000313" key="10">
    <source>
        <dbReference type="Proteomes" id="UP000092583"/>
    </source>
</evidence>
<evidence type="ECO:0000256" key="7">
    <source>
        <dbReference type="SAM" id="MobiDB-lite"/>
    </source>
</evidence>
<evidence type="ECO:0000256" key="5">
    <source>
        <dbReference type="ARBA" id="ARBA00022737"/>
    </source>
</evidence>
<dbReference type="PROSITE" id="PS51745">
    <property type="entry name" value="PB1"/>
    <property type="match status" value="1"/>
</dbReference>
<keyword evidence="4" id="KW-0963">Cytoplasm</keyword>
<dbReference type="Pfam" id="PF00564">
    <property type="entry name" value="PB1"/>
    <property type="match status" value="1"/>
</dbReference>
<dbReference type="EMBL" id="KI669459">
    <property type="protein sequence ID" value="OCF60814.1"/>
    <property type="molecule type" value="Genomic_DNA"/>
</dbReference>
<evidence type="ECO:0000256" key="1">
    <source>
        <dbReference type="ARBA" id="ARBA00004496"/>
    </source>
</evidence>
<feature type="compositionally biased region" description="Low complexity" evidence="7">
    <location>
        <begin position="462"/>
        <end position="471"/>
    </location>
</feature>